<dbReference type="InterPro" id="IPR003609">
    <property type="entry name" value="Pan_app"/>
</dbReference>
<feature type="domain" description="Apple" evidence="2">
    <location>
        <begin position="26"/>
        <end position="91"/>
    </location>
</feature>
<name>A0A016V1E9_9BILA</name>
<feature type="chain" id="PRO_5001492888" description="Apple domain-containing protein" evidence="1">
    <location>
        <begin position="26"/>
        <end position="234"/>
    </location>
</feature>
<evidence type="ECO:0000313" key="4">
    <source>
        <dbReference type="Proteomes" id="UP000024635"/>
    </source>
</evidence>
<sequence>MKTACINVAWLIAILGWNQFTPASACSFVKINGKFKATVSNRLKSGGIEEDCLRKCYEDTECKFVQFQPNGVDNSQVDCYHFKEGTTDYWHSAVQDGSLTYELRRDESLLNCERKVTINLSGNAPGSTTPTHDNHGTQEVSVASTQGLMRMQLLESPFHIENLESFLIRPQYPDNFDRRKCEPKRRRCQHSMENNPNFGLLGFADEFACSENSKKLKKKATKRAPSIVHRSSIT</sequence>
<organism evidence="3 4">
    <name type="scientific">Ancylostoma ceylanicum</name>
    <dbReference type="NCBI Taxonomy" id="53326"/>
    <lineage>
        <taxon>Eukaryota</taxon>
        <taxon>Metazoa</taxon>
        <taxon>Ecdysozoa</taxon>
        <taxon>Nematoda</taxon>
        <taxon>Chromadorea</taxon>
        <taxon>Rhabditida</taxon>
        <taxon>Rhabditina</taxon>
        <taxon>Rhabditomorpha</taxon>
        <taxon>Strongyloidea</taxon>
        <taxon>Ancylostomatidae</taxon>
        <taxon>Ancylostomatinae</taxon>
        <taxon>Ancylostoma</taxon>
    </lineage>
</organism>
<dbReference type="EMBL" id="JARK01001355">
    <property type="protein sequence ID" value="EYC21295.1"/>
    <property type="molecule type" value="Genomic_DNA"/>
</dbReference>
<keyword evidence="1" id="KW-0732">Signal</keyword>
<feature type="signal peptide" evidence="1">
    <location>
        <begin position="1"/>
        <end position="25"/>
    </location>
</feature>
<gene>
    <name evidence="3" type="primary">Acey_s0019.g3736</name>
    <name evidence="3" type="ORF">Y032_0019g3736</name>
</gene>
<accession>A0A016V1E9</accession>
<evidence type="ECO:0000259" key="2">
    <source>
        <dbReference type="Pfam" id="PF00024"/>
    </source>
</evidence>
<protein>
    <recommendedName>
        <fullName evidence="2">Apple domain-containing protein</fullName>
    </recommendedName>
</protein>
<dbReference type="Pfam" id="PF00024">
    <property type="entry name" value="PAN_1"/>
    <property type="match status" value="1"/>
</dbReference>
<evidence type="ECO:0000313" key="3">
    <source>
        <dbReference type="EMBL" id="EYC21295.1"/>
    </source>
</evidence>
<reference evidence="4" key="1">
    <citation type="journal article" date="2015" name="Nat. Genet.">
        <title>The genome and transcriptome of the zoonotic hookworm Ancylostoma ceylanicum identify infection-specific gene families.</title>
        <authorList>
            <person name="Schwarz E.M."/>
            <person name="Hu Y."/>
            <person name="Antoshechkin I."/>
            <person name="Miller M.M."/>
            <person name="Sternberg P.W."/>
            <person name="Aroian R.V."/>
        </authorList>
    </citation>
    <scope>NUCLEOTIDE SEQUENCE</scope>
    <source>
        <strain evidence="4">HY135</strain>
    </source>
</reference>
<keyword evidence="4" id="KW-1185">Reference proteome</keyword>
<comment type="caution">
    <text evidence="3">The sequence shown here is derived from an EMBL/GenBank/DDBJ whole genome shotgun (WGS) entry which is preliminary data.</text>
</comment>
<proteinExistence type="predicted"/>
<evidence type="ECO:0000256" key="1">
    <source>
        <dbReference type="SAM" id="SignalP"/>
    </source>
</evidence>
<dbReference type="AlphaFoldDB" id="A0A016V1E9"/>
<dbReference type="Proteomes" id="UP000024635">
    <property type="component" value="Unassembled WGS sequence"/>
</dbReference>